<dbReference type="Gene3D" id="3.40.50.1240">
    <property type="entry name" value="Phosphoglycerate mutase-like"/>
    <property type="match status" value="1"/>
</dbReference>
<dbReference type="SUPFAM" id="SSF53254">
    <property type="entry name" value="Phosphoglycerate mutase-like"/>
    <property type="match status" value="1"/>
</dbReference>
<dbReference type="PANTHER" id="PTHR48100:SF1">
    <property type="entry name" value="HISTIDINE PHOSPHATASE FAMILY PROTEIN-RELATED"/>
    <property type="match status" value="1"/>
</dbReference>
<accession>U7QEG4</accession>
<dbReference type="PATRIC" id="fig|1348334.3.peg.4253"/>
<organism evidence="3 4">
    <name type="scientific">Lyngbya aestuarii BL J</name>
    <dbReference type="NCBI Taxonomy" id="1348334"/>
    <lineage>
        <taxon>Bacteria</taxon>
        <taxon>Bacillati</taxon>
        <taxon>Cyanobacteriota</taxon>
        <taxon>Cyanophyceae</taxon>
        <taxon>Oscillatoriophycideae</taxon>
        <taxon>Oscillatoriales</taxon>
        <taxon>Microcoleaceae</taxon>
        <taxon>Lyngbya</taxon>
    </lineage>
</organism>
<dbReference type="Pfam" id="PF00300">
    <property type="entry name" value="His_Phos_1"/>
    <property type="match status" value="1"/>
</dbReference>
<evidence type="ECO:0000256" key="2">
    <source>
        <dbReference type="PIRSR" id="PIRSR613078-2"/>
    </source>
</evidence>
<dbReference type="InterPro" id="IPR050275">
    <property type="entry name" value="PGM_Phosphatase"/>
</dbReference>
<dbReference type="AlphaFoldDB" id="U7QEG4"/>
<dbReference type="PANTHER" id="PTHR48100">
    <property type="entry name" value="BROAD-SPECIFICITY PHOSPHATASE YOR283W-RELATED"/>
    <property type="match status" value="1"/>
</dbReference>
<gene>
    <name evidence="3" type="ORF">M595_4398</name>
</gene>
<feature type="binding site" evidence="2">
    <location>
        <position position="59"/>
    </location>
    <ligand>
        <name>substrate</name>
    </ligand>
</feature>
<name>U7QEG4_9CYAN</name>
<dbReference type="RefSeq" id="WP_023068134.1">
    <property type="nucleotide sequence ID" value="NZ_AUZM01000052.1"/>
</dbReference>
<sequence>MTLKLYFWRHGETVHSKTGGYCGELNPELTPEGEIMAQQFAEAYRNLPWTAAYVSPMKRTIATAKPLCDAIGLKMELRDGLKELYYGKWEGERPETVNEKYHDDYVRWLTDPGWNAPTGGEKGIDVSRRSSVVIQEIEAQHSTGNVLVVAHKATIRIMLCRALGIDVGRFRDRLALPVGGVSIIEMAAHGPLMHCLADRSHLDPDLRSVVGG</sequence>
<feature type="active site" description="Tele-phosphohistidine intermediate" evidence="1">
    <location>
        <position position="10"/>
    </location>
</feature>
<keyword evidence="4" id="KW-1185">Reference proteome</keyword>
<comment type="caution">
    <text evidence="3">The sequence shown here is derived from an EMBL/GenBank/DDBJ whole genome shotgun (WGS) entry which is preliminary data.</text>
</comment>
<feature type="binding site" evidence="2">
    <location>
        <begin position="83"/>
        <end position="86"/>
    </location>
    <ligand>
        <name>substrate</name>
    </ligand>
</feature>
<evidence type="ECO:0000313" key="3">
    <source>
        <dbReference type="EMBL" id="ERT05657.1"/>
    </source>
</evidence>
<dbReference type="OrthoDB" id="9781415at2"/>
<dbReference type="GO" id="GO:0005737">
    <property type="term" value="C:cytoplasm"/>
    <property type="evidence" value="ECO:0007669"/>
    <property type="project" value="TreeGrafter"/>
</dbReference>
<reference evidence="3 4" key="1">
    <citation type="journal article" date="2013" name="Front. Microbiol.">
        <title>Comparative genomic analyses of the cyanobacterium, Lyngbya aestuarii BL J, a powerful hydrogen producer.</title>
        <authorList>
            <person name="Kothari A."/>
            <person name="Vaughn M."/>
            <person name="Garcia-Pichel F."/>
        </authorList>
    </citation>
    <scope>NUCLEOTIDE SEQUENCE [LARGE SCALE GENOMIC DNA]</scope>
    <source>
        <strain evidence="3 4">BL J</strain>
    </source>
</reference>
<dbReference type="EMBL" id="AUZM01000052">
    <property type="protein sequence ID" value="ERT05657.1"/>
    <property type="molecule type" value="Genomic_DNA"/>
</dbReference>
<evidence type="ECO:0000256" key="1">
    <source>
        <dbReference type="PIRSR" id="PIRSR613078-1"/>
    </source>
</evidence>
<dbReference type="CDD" id="cd07067">
    <property type="entry name" value="HP_PGM_like"/>
    <property type="match status" value="1"/>
</dbReference>
<protein>
    <submittedName>
        <fullName evidence="3">Histidine phosphatase super family protein</fullName>
    </submittedName>
</protein>
<dbReference type="InterPro" id="IPR013078">
    <property type="entry name" value="His_Pase_superF_clade-1"/>
</dbReference>
<dbReference type="InterPro" id="IPR029033">
    <property type="entry name" value="His_PPase_superfam"/>
</dbReference>
<dbReference type="SMART" id="SM00855">
    <property type="entry name" value="PGAM"/>
    <property type="match status" value="1"/>
</dbReference>
<dbReference type="Proteomes" id="UP000017127">
    <property type="component" value="Unassembled WGS sequence"/>
</dbReference>
<evidence type="ECO:0000313" key="4">
    <source>
        <dbReference type="Proteomes" id="UP000017127"/>
    </source>
</evidence>
<feature type="active site" description="Proton donor/acceptor" evidence="1">
    <location>
        <position position="83"/>
    </location>
</feature>
<dbReference type="GO" id="GO:0016791">
    <property type="term" value="F:phosphatase activity"/>
    <property type="evidence" value="ECO:0007669"/>
    <property type="project" value="TreeGrafter"/>
</dbReference>
<proteinExistence type="predicted"/>